<feature type="compositionally biased region" description="Acidic residues" evidence="1">
    <location>
        <begin position="53"/>
        <end position="72"/>
    </location>
</feature>
<evidence type="ECO:0000313" key="2">
    <source>
        <dbReference type="EMBL" id="CAH3163639.1"/>
    </source>
</evidence>
<dbReference type="PANTHER" id="PTHR34485">
    <property type="entry name" value="PROLINE-RICH, LACRIMAL 1"/>
    <property type="match status" value="1"/>
</dbReference>
<proteinExistence type="predicted"/>
<feature type="region of interest" description="Disordered" evidence="1">
    <location>
        <begin position="51"/>
        <end position="73"/>
    </location>
</feature>
<organism evidence="2 3">
    <name type="scientific">Porites lobata</name>
    <dbReference type="NCBI Taxonomy" id="104759"/>
    <lineage>
        <taxon>Eukaryota</taxon>
        <taxon>Metazoa</taxon>
        <taxon>Cnidaria</taxon>
        <taxon>Anthozoa</taxon>
        <taxon>Hexacorallia</taxon>
        <taxon>Scleractinia</taxon>
        <taxon>Fungiina</taxon>
        <taxon>Poritidae</taxon>
        <taxon>Porites</taxon>
    </lineage>
</organism>
<name>A0ABN8QJ08_9CNID</name>
<sequence length="167" mass="17756">MVCSCGKCDKGGLGSGVSGSAVSVGSGATVSAGSGAGSGVTRGVGSIRQASLDEADQDSDSEGSVDSEDSDGEYNTNFSCSGKHYKVKRKVLTCDLHSLLYEIECNRITEKANKVIDPVMGKRHSDLPESKFHVLSKFRPKDVNLHQLHYEFSTNLGLCQSNMTFLV</sequence>
<keyword evidence="3" id="KW-1185">Reference proteome</keyword>
<dbReference type="EMBL" id="CALNXK010000126">
    <property type="protein sequence ID" value="CAH3163639.1"/>
    <property type="molecule type" value="Genomic_DNA"/>
</dbReference>
<gene>
    <name evidence="2" type="ORF">PLOB_00005953</name>
</gene>
<protein>
    <submittedName>
        <fullName evidence="2">Uncharacterized protein</fullName>
    </submittedName>
</protein>
<evidence type="ECO:0000313" key="3">
    <source>
        <dbReference type="Proteomes" id="UP001159405"/>
    </source>
</evidence>
<comment type="caution">
    <text evidence="2">The sequence shown here is derived from an EMBL/GenBank/DDBJ whole genome shotgun (WGS) entry which is preliminary data.</text>
</comment>
<dbReference type="PANTHER" id="PTHR34485:SF2">
    <property type="entry name" value="PROLINE RICH, LACRIMAL 1"/>
    <property type="match status" value="1"/>
</dbReference>
<dbReference type="Proteomes" id="UP001159405">
    <property type="component" value="Unassembled WGS sequence"/>
</dbReference>
<reference evidence="2 3" key="1">
    <citation type="submission" date="2022-05" db="EMBL/GenBank/DDBJ databases">
        <authorList>
            <consortium name="Genoscope - CEA"/>
            <person name="William W."/>
        </authorList>
    </citation>
    <scope>NUCLEOTIDE SEQUENCE [LARGE SCALE GENOMIC DNA]</scope>
</reference>
<accession>A0ABN8QJ08</accession>
<evidence type="ECO:0000256" key="1">
    <source>
        <dbReference type="SAM" id="MobiDB-lite"/>
    </source>
</evidence>